<keyword evidence="1" id="KW-0812">Transmembrane</keyword>
<dbReference type="AlphaFoldDB" id="A0AAU9JTW2"/>
<protein>
    <submittedName>
        <fullName evidence="2">Uncharacterized protein</fullName>
    </submittedName>
</protein>
<organism evidence="2 3">
    <name type="scientific">Blepharisma stoltei</name>
    <dbReference type="NCBI Taxonomy" id="1481888"/>
    <lineage>
        <taxon>Eukaryota</taxon>
        <taxon>Sar</taxon>
        <taxon>Alveolata</taxon>
        <taxon>Ciliophora</taxon>
        <taxon>Postciliodesmatophora</taxon>
        <taxon>Heterotrichea</taxon>
        <taxon>Heterotrichida</taxon>
        <taxon>Blepharismidae</taxon>
        <taxon>Blepharisma</taxon>
    </lineage>
</organism>
<evidence type="ECO:0000313" key="3">
    <source>
        <dbReference type="Proteomes" id="UP001162131"/>
    </source>
</evidence>
<evidence type="ECO:0000313" key="2">
    <source>
        <dbReference type="EMBL" id="CAG9328368.1"/>
    </source>
</evidence>
<proteinExistence type="predicted"/>
<sequence>MFWFFQTKQKVSSGSFMKLYLGDFIFTKNGKPYYYIAELYLFSLKFIFPLVYLNIWKLISPVLIRNRR</sequence>
<name>A0AAU9JTW2_9CILI</name>
<feature type="transmembrane region" description="Helical" evidence="1">
    <location>
        <begin position="39"/>
        <end position="59"/>
    </location>
</feature>
<comment type="caution">
    <text evidence="2">The sequence shown here is derived from an EMBL/GenBank/DDBJ whole genome shotgun (WGS) entry which is preliminary data.</text>
</comment>
<accession>A0AAU9JTW2</accession>
<keyword evidence="1" id="KW-0472">Membrane</keyword>
<evidence type="ECO:0000256" key="1">
    <source>
        <dbReference type="SAM" id="Phobius"/>
    </source>
</evidence>
<dbReference type="Proteomes" id="UP001162131">
    <property type="component" value="Unassembled WGS sequence"/>
</dbReference>
<gene>
    <name evidence="2" type="ORF">BSTOLATCC_MIC46375</name>
</gene>
<keyword evidence="1" id="KW-1133">Transmembrane helix</keyword>
<dbReference type="EMBL" id="CAJZBQ010000046">
    <property type="protein sequence ID" value="CAG9328368.1"/>
    <property type="molecule type" value="Genomic_DNA"/>
</dbReference>
<reference evidence="2" key="1">
    <citation type="submission" date="2021-09" db="EMBL/GenBank/DDBJ databases">
        <authorList>
            <consortium name="AG Swart"/>
            <person name="Singh M."/>
            <person name="Singh A."/>
            <person name="Seah K."/>
            <person name="Emmerich C."/>
        </authorList>
    </citation>
    <scope>NUCLEOTIDE SEQUENCE</scope>
    <source>
        <strain evidence="2">ATCC30299</strain>
    </source>
</reference>
<keyword evidence="3" id="KW-1185">Reference proteome</keyword>